<dbReference type="EMBL" id="BGZK01000076">
    <property type="protein sequence ID" value="GBP16041.1"/>
    <property type="molecule type" value="Genomic_DNA"/>
</dbReference>
<evidence type="ECO:0000313" key="1">
    <source>
        <dbReference type="EMBL" id="GBP16041.1"/>
    </source>
</evidence>
<gene>
    <name evidence="1" type="ORF">EVAR_94382_1</name>
</gene>
<dbReference type="AlphaFoldDB" id="A0A4C1TPY0"/>
<organism evidence="1 2">
    <name type="scientific">Eumeta variegata</name>
    <name type="common">Bagworm moth</name>
    <name type="synonym">Eumeta japonica</name>
    <dbReference type="NCBI Taxonomy" id="151549"/>
    <lineage>
        <taxon>Eukaryota</taxon>
        <taxon>Metazoa</taxon>
        <taxon>Ecdysozoa</taxon>
        <taxon>Arthropoda</taxon>
        <taxon>Hexapoda</taxon>
        <taxon>Insecta</taxon>
        <taxon>Pterygota</taxon>
        <taxon>Neoptera</taxon>
        <taxon>Endopterygota</taxon>
        <taxon>Lepidoptera</taxon>
        <taxon>Glossata</taxon>
        <taxon>Ditrysia</taxon>
        <taxon>Tineoidea</taxon>
        <taxon>Psychidae</taxon>
        <taxon>Oiketicinae</taxon>
        <taxon>Eumeta</taxon>
    </lineage>
</organism>
<proteinExistence type="predicted"/>
<keyword evidence="2" id="KW-1185">Reference proteome</keyword>
<protein>
    <submittedName>
        <fullName evidence="1">Uncharacterized protein</fullName>
    </submittedName>
</protein>
<sequence length="142" mass="15910">MTIASAHHCAHEVIFYIVTVKLFQTPLASSSDRPEAGPGSTAGAAGRSRGSRIYSLLFKIIYVSRPDARAAATTTRHAHAQDTFRWARRVLALENPSGICSCPPHCIWYEYPYRIRMSYKLDCAENIRHPSLLVFSRDETQA</sequence>
<evidence type="ECO:0000313" key="2">
    <source>
        <dbReference type="Proteomes" id="UP000299102"/>
    </source>
</evidence>
<reference evidence="1 2" key="1">
    <citation type="journal article" date="2019" name="Commun. Biol.">
        <title>The bagworm genome reveals a unique fibroin gene that provides high tensile strength.</title>
        <authorList>
            <person name="Kono N."/>
            <person name="Nakamura H."/>
            <person name="Ohtoshi R."/>
            <person name="Tomita M."/>
            <person name="Numata K."/>
            <person name="Arakawa K."/>
        </authorList>
    </citation>
    <scope>NUCLEOTIDE SEQUENCE [LARGE SCALE GENOMIC DNA]</scope>
</reference>
<dbReference type="Proteomes" id="UP000299102">
    <property type="component" value="Unassembled WGS sequence"/>
</dbReference>
<accession>A0A4C1TPY0</accession>
<comment type="caution">
    <text evidence="1">The sequence shown here is derived from an EMBL/GenBank/DDBJ whole genome shotgun (WGS) entry which is preliminary data.</text>
</comment>
<name>A0A4C1TPY0_EUMVA</name>